<dbReference type="GO" id="GO:0006310">
    <property type="term" value="P:DNA recombination"/>
    <property type="evidence" value="ECO:0007669"/>
    <property type="project" value="UniProtKB-KW"/>
</dbReference>
<dbReference type="InterPro" id="IPR011010">
    <property type="entry name" value="DNA_brk_join_enz"/>
</dbReference>
<evidence type="ECO:0000313" key="8">
    <source>
        <dbReference type="EMBL" id="MDA5107613.1"/>
    </source>
</evidence>
<protein>
    <submittedName>
        <fullName evidence="8">Tyrosine-type recombinase/integrase</fullName>
    </submittedName>
</protein>
<keyword evidence="3 5" id="KW-0238">DNA-binding</keyword>
<keyword evidence="4" id="KW-0233">DNA recombination</keyword>
<dbReference type="InterPro" id="IPR010998">
    <property type="entry name" value="Integrase_recombinase_N"/>
</dbReference>
<evidence type="ECO:0000256" key="2">
    <source>
        <dbReference type="ARBA" id="ARBA00022908"/>
    </source>
</evidence>
<feature type="domain" description="Core-binding (CB)" evidence="7">
    <location>
        <begin position="21"/>
        <end position="107"/>
    </location>
</feature>
<dbReference type="Gene3D" id="1.10.443.10">
    <property type="entry name" value="Intergrase catalytic core"/>
    <property type="match status" value="1"/>
</dbReference>
<evidence type="ECO:0000259" key="7">
    <source>
        <dbReference type="PROSITE" id="PS51900"/>
    </source>
</evidence>
<evidence type="ECO:0000256" key="1">
    <source>
        <dbReference type="ARBA" id="ARBA00008857"/>
    </source>
</evidence>
<name>A0A9X3Z2F2_9BACL</name>
<dbReference type="InterPro" id="IPR002104">
    <property type="entry name" value="Integrase_catalytic"/>
</dbReference>
<dbReference type="PROSITE" id="PS51898">
    <property type="entry name" value="TYR_RECOMBINASE"/>
    <property type="match status" value="1"/>
</dbReference>
<evidence type="ECO:0000256" key="5">
    <source>
        <dbReference type="PROSITE-ProRule" id="PRU01248"/>
    </source>
</evidence>
<dbReference type="Gene3D" id="1.10.150.130">
    <property type="match status" value="1"/>
</dbReference>
<dbReference type="EMBL" id="JAPYYP010000003">
    <property type="protein sequence ID" value="MDA5107613.1"/>
    <property type="molecule type" value="Genomic_DNA"/>
</dbReference>
<dbReference type="RefSeq" id="WP_044899917.1">
    <property type="nucleotide sequence ID" value="NZ_JAPYYP010000003.1"/>
</dbReference>
<dbReference type="GO" id="GO:0015074">
    <property type="term" value="P:DNA integration"/>
    <property type="evidence" value="ECO:0007669"/>
    <property type="project" value="UniProtKB-KW"/>
</dbReference>
<dbReference type="Pfam" id="PF00589">
    <property type="entry name" value="Phage_integrase"/>
    <property type="match status" value="1"/>
</dbReference>
<evidence type="ECO:0000313" key="9">
    <source>
        <dbReference type="Proteomes" id="UP001151071"/>
    </source>
</evidence>
<dbReference type="Proteomes" id="UP001151071">
    <property type="component" value="Unassembled WGS sequence"/>
</dbReference>
<dbReference type="InterPro" id="IPR013762">
    <property type="entry name" value="Integrase-like_cat_sf"/>
</dbReference>
<dbReference type="InterPro" id="IPR050090">
    <property type="entry name" value="Tyrosine_recombinase_XerCD"/>
</dbReference>
<evidence type="ECO:0000259" key="6">
    <source>
        <dbReference type="PROSITE" id="PS51898"/>
    </source>
</evidence>
<dbReference type="PROSITE" id="PS51900">
    <property type="entry name" value="CB"/>
    <property type="match status" value="1"/>
</dbReference>
<dbReference type="SUPFAM" id="SSF56349">
    <property type="entry name" value="DNA breaking-rejoining enzymes"/>
    <property type="match status" value="1"/>
</dbReference>
<organism evidence="8 9">
    <name type="scientific">Brevibacillus thermoruber</name>
    <dbReference type="NCBI Taxonomy" id="33942"/>
    <lineage>
        <taxon>Bacteria</taxon>
        <taxon>Bacillati</taxon>
        <taxon>Bacillota</taxon>
        <taxon>Bacilli</taxon>
        <taxon>Bacillales</taxon>
        <taxon>Paenibacillaceae</taxon>
        <taxon>Brevibacillus</taxon>
    </lineage>
</organism>
<keyword evidence="9" id="KW-1185">Reference proteome</keyword>
<gene>
    <name evidence="8" type="ORF">O3V59_04505</name>
</gene>
<evidence type="ECO:0000256" key="4">
    <source>
        <dbReference type="ARBA" id="ARBA00023172"/>
    </source>
</evidence>
<comment type="caution">
    <text evidence="8">The sequence shown here is derived from an EMBL/GenBank/DDBJ whole genome shotgun (WGS) entry which is preliminary data.</text>
</comment>
<accession>A0A9X3Z2F2</accession>
<feature type="domain" description="Tyr recombinase" evidence="6">
    <location>
        <begin position="131"/>
        <end position="303"/>
    </location>
</feature>
<dbReference type="Pfam" id="PF02899">
    <property type="entry name" value="Phage_int_SAM_1"/>
    <property type="match status" value="1"/>
</dbReference>
<comment type="similarity">
    <text evidence="1">Belongs to the 'phage' integrase family.</text>
</comment>
<dbReference type="PANTHER" id="PTHR30349:SF64">
    <property type="entry name" value="PROPHAGE INTEGRASE INTD-RELATED"/>
    <property type="match status" value="1"/>
</dbReference>
<dbReference type="GO" id="GO:0003677">
    <property type="term" value="F:DNA binding"/>
    <property type="evidence" value="ECO:0007669"/>
    <property type="project" value="UniProtKB-UniRule"/>
</dbReference>
<dbReference type="AlphaFoldDB" id="A0A9X3Z2F2"/>
<dbReference type="InterPro" id="IPR004107">
    <property type="entry name" value="Integrase_SAM-like_N"/>
</dbReference>
<evidence type="ECO:0000256" key="3">
    <source>
        <dbReference type="ARBA" id="ARBA00023125"/>
    </source>
</evidence>
<reference evidence="8" key="1">
    <citation type="submission" date="2022-12" db="EMBL/GenBank/DDBJ databases">
        <title>Draft genome sequence of the thermophilic strain Brevibacillus thermoruber HT42, isolated from Los Humeros, Puebla, Mexico, with biotechnological potential.</title>
        <authorList>
            <person name="Lara Sanchez J."/>
            <person name="Solis Palacios R."/>
            <person name="Bustos Baena A.S."/>
            <person name="Ruz Baez A.E."/>
            <person name="Espinosa Luna G."/>
            <person name="Oliart Ros R.M."/>
        </authorList>
    </citation>
    <scope>NUCLEOTIDE SEQUENCE</scope>
    <source>
        <strain evidence="8">HT42</strain>
    </source>
</reference>
<dbReference type="InterPro" id="IPR044068">
    <property type="entry name" value="CB"/>
</dbReference>
<proteinExistence type="inferred from homology"/>
<keyword evidence="2" id="KW-0229">DNA integration</keyword>
<dbReference type="PANTHER" id="PTHR30349">
    <property type="entry name" value="PHAGE INTEGRASE-RELATED"/>
    <property type="match status" value="1"/>
</dbReference>
<sequence>MSVNSLSFSARNRSARRAHGYSDNQLIQLFLSVNDRSKHTIKNYALSLRRFQAFIAPKQLGEATWRDIEEFKQHLMVGTFSKNGRPLSPATVATQLSSIRSFYKWASDPNIRFMSHNPSTCIRIPRVKVTSMNHYLTKTDLSKLLAALREQGIRDYLIGLMLVLLGLRVSELTAVKWEDFYTDPSESSVWLTIPNGKGGKSREVKVPALLWRMISANRNSLSTGSRLFPITSRQVERIIEKARVKCRLHKRVTPHWLRHTNATLALLNGATLQQVQENLGHSQLNTTQRYLHTIKLLEKAAPDFVEKGIADIIQGTDCEQWGC</sequence>